<dbReference type="GO" id="GO:0003676">
    <property type="term" value="F:nucleic acid binding"/>
    <property type="evidence" value="ECO:0007669"/>
    <property type="project" value="InterPro"/>
</dbReference>
<feature type="compositionally biased region" description="Basic and acidic residues" evidence="2">
    <location>
        <begin position="1"/>
        <end position="11"/>
    </location>
</feature>
<keyword evidence="1" id="KW-0863">Zinc-finger</keyword>
<dbReference type="GO" id="GO:0008270">
    <property type="term" value="F:zinc ion binding"/>
    <property type="evidence" value="ECO:0007669"/>
    <property type="project" value="UniProtKB-KW"/>
</dbReference>
<dbReference type="PANTHER" id="PTHR33170">
    <property type="entry name" value="DUF4283 DOMAIN-CONTAINING PROTEIN-RELATED"/>
    <property type="match status" value="1"/>
</dbReference>
<dbReference type="PANTHER" id="PTHR33170:SF22">
    <property type="entry name" value="OS10G0417100 PROTEIN"/>
    <property type="match status" value="1"/>
</dbReference>
<dbReference type="InterPro" id="IPR001878">
    <property type="entry name" value="Znf_CCHC"/>
</dbReference>
<feature type="non-terminal residue" evidence="4">
    <location>
        <position position="1"/>
    </location>
</feature>
<comment type="caution">
    <text evidence="4">The sequence shown here is derived from an EMBL/GenBank/DDBJ whole genome shotgun (WGS) entry which is preliminary data.</text>
</comment>
<keyword evidence="1" id="KW-0862">Zinc</keyword>
<dbReference type="Gene3D" id="4.10.60.10">
    <property type="entry name" value="Zinc finger, CCHC-type"/>
    <property type="match status" value="1"/>
</dbReference>
<evidence type="ECO:0000259" key="3">
    <source>
        <dbReference type="PROSITE" id="PS50158"/>
    </source>
</evidence>
<dbReference type="SUPFAM" id="SSF57756">
    <property type="entry name" value="Retrovirus zinc finger-like domains"/>
    <property type="match status" value="1"/>
</dbReference>
<dbReference type="Proteomes" id="UP000324897">
    <property type="component" value="Chromosome 5"/>
</dbReference>
<dbReference type="Pfam" id="PF00098">
    <property type="entry name" value="zf-CCHC"/>
    <property type="match status" value="1"/>
</dbReference>
<reference evidence="4 5" key="1">
    <citation type="journal article" date="2019" name="Sci. Rep.">
        <title>A high-quality genome of Eragrostis curvula grass provides insights into Poaceae evolution and supports new strategies to enhance forage quality.</title>
        <authorList>
            <person name="Carballo J."/>
            <person name="Santos B.A.C.M."/>
            <person name="Zappacosta D."/>
            <person name="Garbus I."/>
            <person name="Selva J.P."/>
            <person name="Gallo C.A."/>
            <person name="Diaz A."/>
            <person name="Albertini E."/>
            <person name="Caccamo M."/>
            <person name="Echenique V."/>
        </authorList>
    </citation>
    <scope>NUCLEOTIDE SEQUENCE [LARGE SCALE GENOMIC DNA]</scope>
    <source>
        <strain evidence="5">cv. Victoria</strain>
        <tissue evidence="4">Leaf</tissue>
    </source>
</reference>
<sequence>MVGGRSDRGWGREGFSSGRFGRGAGRDRSRQDYTWRREQEWIPRELEKSRQESGGPHAGKEDEPSNRDRWEGKNHKDEAEVEQHREGEKFKWGHREEMMENSKQIQAEGSKQAESHQKQGEISSSSSKPIVEPCYRCGDPGHIAQMCPRPRRCDRCGGHGHTAENCRNRKYSDYVAPLCATQVEGQSFFCIPDCPSDINLKERSTTAIITEVSGSVNARQLEQEFKAILGNVWRWTARPVGDNKFTVRFPIAQLIKDWGHFRPLGLRTVQAQIAIDPWTPAIEAKPEMQQAWFRVRGIPYDKRSEKTLAYVGSLVGSVTDIDERSLHKLEYVRMKICCRDVTKVPATAEGAIIPFLYEFSYEREIFIPSQPPVETVQIAAPSAGEPSTKKPRMDAGPRGTAGTNTLQIAVTPMPQRTGGGSQSAPPKTGTKFMHDAQKGYKQSQSEIESEEPMMDDTKDKTKATVEVVDSDDEDDDLLSEEFGINLGGECEGASSQHTVGLVICPQSAMHKEVQETLYNLEESYGDDMEKKEETQQIVSDLPAGVTEAQRIQTTRQSSRIQDQVMNKMQNKQTVISNKRNLEVLSNPIISDIANEMDILLSNDDFETVELLKDLEIARHALQNKIPEKCVETSADNTVNEIPVLGEQSKETLLLEWEKEDSDEEAFTLVIAKPAKMRRHALAEMEEMILKMPAETALNAFLSLLPDHSLDLLSQVDLTLQIDWQ</sequence>
<dbReference type="EMBL" id="RWGY01000004">
    <property type="protein sequence ID" value="TVU44513.1"/>
    <property type="molecule type" value="Genomic_DNA"/>
</dbReference>
<feature type="region of interest" description="Disordered" evidence="2">
    <location>
        <begin position="381"/>
        <end position="461"/>
    </location>
</feature>
<evidence type="ECO:0000313" key="5">
    <source>
        <dbReference type="Proteomes" id="UP000324897"/>
    </source>
</evidence>
<dbReference type="SMART" id="SM00343">
    <property type="entry name" value="ZnF_C2HC"/>
    <property type="match status" value="2"/>
</dbReference>
<dbReference type="InterPro" id="IPR036875">
    <property type="entry name" value="Znf_CCHC_sf"/>
</dbReference>
<dbReference type="Gramene" id="TVU44513">
    <property type="protein sequence ID" value="TVU44513"/>
    <property type="gene ID" value="EJB05_03957"/>
</dbReference>
<dbReference type="OrthoDB" id="695245at2759"/>
<gene>
    <name evidence="4" type="ORF">EJB05_03957</name>
</gene>
<feature type="domain" description="CCHC-type" evidence="3">
    <location>
        <begin position="134"/>
        <end position="149"/>
    </location>
</feature>
<proteinExistence type="predicted"/>
<feature type="domain" description="CCHC-type" evidence="3">
    <location>
        <begin position="151"/>
        <end position="168"/>
    </location>
</feature>
<dbReference type="PROSITE" id="PS50158">
    <property type="entry name" value="ZF_CCHC"/>
    <property type="match status" value="2"/>
</dbReference>
<evidence type="ECO:0000256" key="1">
    <source>
        <dbReference type="PROSITE-ProRule" id="PRU00047"/>
    </source>
</evidence>
<feature type="compositionally biased region" description="Basic and acidic residues" evidence="2">
    <location>
        <begin position="24"/>
        <end position="51"/>
    </location>
</feature>
<dbReference type="AlphaFoldDB" id="A0A5J9W960"/>
<keyword evidence="1" id="KW-0479">Metal-binding</keyword>
<name>A0A5J9W960_9POAL</name>
<keyword evidence="5" id="KW-1185">Reference proteome</keyword>
<evidence type="ECO:0000313" key="4">
    <source>
        <dbReference type="EMBL" id="TVU44513.1"/>
    </source>
</evidence>
<feature type="region of interest" description="Disordered" evidence="2">
    <location>
        <begin position="1"/>
        <end position="127"/>
    </location>
</feature>
<accession>A0A5J9W960</accession>
<organism evidence="4 5">
    <name type="scientific">Eragrostis curvula</name>
    <name type="common">weeping love grass</name>
    <dbReference type="NCBI Taxonomy" id="38414"/>
    <lineage>
        <taxon>Eukaryota</taxon>
        <taxon>Viridiplantae</taxon>
        <taxon>Streptophyta</taxon>
        <taxon>Embryophyta</taxon>
        <taxon>Tracheophyta</taxon>
        <taxon>Spermatophyta</taxon>
        <taxon>Magnoliopsida</taxon>
        <taxon>Liliopsida</taxon>
        <taxon>Poales</taxon>
        <taxon>Poaceae</taxon>
        <taxon>PACMAD clade</taxon>
        <taxon>Chloridoideae</taxon>
        <taxon>Eragrostideae</taxon>
        <taxon>Eragrostidinae</taxon>
        <taxon>Eragrostis</taxon>
    </lineage>
</organism>
<evidence type="ECO:0000256" key="2">
    <source>
        <dbReference type="SAM" id="MobiDB-lite"/>
    </source>
</evidence>
<protein>
    <recommendedName>
        <fullName evidence="3">CCHC-type domain-containing protein</fullName>
    </recommendedName>
</protein>
<feature type="compositionally biased region" description="Basic and acidic residues" evidence="2">
    <location>
        <begin position="58"/>
        <end position="100"/>
    </location>
</feature>